<evidence type="ECO:0000256" key="6">
    <source>
        <dbReference type="ARBA" id="ARBA00023136"/>
    </source>
</evidence>
<comment type="subcellular location">
    <subcellularLocation>
        <location evidence="1">Membrane</location>
        <topology evidence="1">Multi-pass membrane protein</topology>
    </subcellularLocation>
</comment>
<dbReference type="Pfam" id="PF12796">
    <property type="entry name" value="Ank_2"/>
    <property type="match status" value="1"/>
</dbReference>
<evidence type="ECO:0000313" key="11">
    <source>
        <dbReference type="EMBL" id="KAJ4957600.1"/>
    </source>
</evidence>
<sequence>MERRLYDAALEGDEALLLELLQEDTLILDREIPSGDTPLHIAAMLGHVTFAKEILSRRPKLAGEFNFQRRSPLHLSSAKGHLEIVKHLLPINPSVCLARDEDGRTPLHLAAMKDRIEVLNELLKAKPEACWMRDDRGDTILHLCIRHNSFEALKLLVHSVSDDEFVNLKDDDGNCLLHLAVMKKQLEMLKFLLDCTKVKVNSLNAYGFTALDVLLQSPRDLKDMDILKSLLHARAMRSKDGNLGMKTNDQISGEPYHSKESNSEMDPKKKYDWIKKKRNTLMVVASLTATMAFQVGVIPPGGLWQNTSTTLDSQGNPEYRAGFSIMSSNNGVDYDTFLVCNTVSFLASLSIILLLVSGLPLHHRFSLWVLMVIMWIVITSIAYTYLISISTITPKDQIKTLDYIVGYVILTWIAMMGLLLLVNTIRLVMRLLRKFGRFIKRIIWPFSSRTNRNYNNV</sequence>
<keyword evidence="5 7" id="KW-0040">ANK repeat</keyword>
<evidence type="ECO:0000256" key="3">
    <source>
        <dbReference type="ARBA" id="ARBA00022737"/>
    </source>
</evidence>
<dbReference type="Pfam" id="PF00023">
    <property type="entry name" value="Ank"/>
    <property type="match status" value="2"/>
</dbReference>
<dbReference type="GO" id="GO:0005886">
    <property type="term" value="C:plasma membrane"/>
    <property type="evidence" value="ECO:0007669"/>
    <property type="project" value="TreeGrafter"/>
</dbReference>
<evidence type="ECO:0000256" key="5">
    <source>
        <dbReference type="ARBA" id="ARBA00023043"/>
    </source>
</evidence>
<comment type="caution">
    <text evidence="11">The sequence shown here is derived from an EMBL/GenBank/DDBJ whole genome shotgun (WGS) entry which is preliminary data.</text>
</comment>
<feature type="transmembrane region" description="Helical" evidence="9">
    <location>
        <begin position="336"/>
        <end position="356"/>
    </location>
</feature>
<accession>A0A9Q0H1N7</accession>
<proteinExistence type="predicted"/>
<feature type="transmembrane region" description="Helical" evidence="9">
    <location>
        <begin position="368"/>
        <end position="392"/>
    </location>
</feature>
<evidence type="ECO:0000313" key="12">
    <source>
        <dbReference type="Proteomes" id="UP001141806"/>
    </source>
</evidence>
<feature type="repeat" description="ANK" evidence="7">
    <location>
        <begin position="68"/>
        <end position="100"/>
    </location>
</feature>
<name>A0A9Q0H1N7_9MAGN</name>
<keyword evidence="12" id="KW-1185">Reference proteome</keyword>
<feature type="repeat" description="ANK" evidence="7">
    <location>
        <begin position="102"/>
        <end position="124"/>
    </location>
</feature>
<dbReference type="PANTHER" id="PTHR24186:SF37">
    <property type="entry name" value="PGG DOMAIN-CONTAINING PROTEIN"/>
    <property type="match status" value="1"/>
</dbReference>
<evidence type="ECO:0000256" key="4">
    <source>
        <dbReference type="ARBA" id="ARBA00022989"/>
    </source>
</evidence>
<dbReference type="Gene3D" id="1.25.40.20">
    <property type="entry name" value="Ankyrin repeat-containing domain"/>
    <property type="match status" value="2"/>
</dbReference>
<dbReference type="Proteomes" id="UP001141806">
    <property type="component" value="Unassembled WGS sequence"/>
</dbReference>
<keyword evidence="4 9" id="KW-1133">Transmembrane helix</keyword>
<dbReference type="PROSITE" id="PS50088">
    <property type="entry name" value="ANK_REPEAT"/>
    <property type="match status" value="3"/>
</dbReference>
<protein>
    <recommendedName>
        <fullName evidence="10">PGG domain-containing protein</fullName>
    </recommendedName>
</protein>
<evidence type="ECO:0000256" key="9">
    <source>
        <dbReference type="SAM" id="Phobius"/>
    </source>
</evidence>
<keyword evidence="2 9" id="KW-0812">Transmembrane</keyword>
<evidence type="ECO:0000256" key="8">
    <source>
        <dbReference type="SAM" id="MobiDB-lite"/>
    </source>
</evidence>
<feature type="repeat" description="ANK" evidence="7">
    <location>
        <begin position="34"/>
        <end position="57"/>
    </location>
</feature>
<dbReference type="Pfam" id="PF13962">
    <property type="entry name" value="PGG"/>
    <property type="match status" value="1"/>
</dbReference>
<dbReference type="InterPro" id="IPR002110">
    <property type="entry name" value="Ankyrin_rpt"/>
</dbReference>
<dbReference type="SUPFAM" id="SSF48403">
    <property type="entry name" value="Ankyrin repeat"/>
    <property type="match status" value="1"/>
</dbReference>
<organism evidence="11 12">
    <name type="scientific">Protea cynaroides</name>
    <dbReference type="NCBI Taxonomy" id="273540"/>
    <lineage>
        <taxon>Eukaryota</taxon>
        <taxon>Viridiplantae</taxon>
        <taxon>Streptophyta</taxon>
        <taxon>Embryophyta</taxon>
        <taxon>Tracheophyta</taxon>
        <taxon>Spermatophyta</taxon>
        <taxon>Magnoliopsida</taxon>
        <taxon>Proteales</taxon>
        <taxon>Proteaceae</taxon>
        <taxon>Protea</taxon>
    </lineage>
</organism>
<dbReference type="EMBL" id="JAMYWD010000010">
    <property type="protein sequence ID" value="KAJ4957600.1"/>
    <property type="molecule type" value="Genomic_DNA"/>
</dbReference>
<dbReference type="OrthoDB" id="1585477at2759"/>
<dbReference type="PANTHER" id="PTHR24186">
    <property type="entry name" value="PROTEIN PHOSPHATASE 1 REGULATORY SUBUNIT"/>
    <property type="match status" value="1"/>
</dbReference>
<keyword evidence="6 9" id="KW-0472">Membrane</keyword>
<evidence type="ECO:0000256" key="7">
    <source>
        <dbReference type="PROSITE-ProRule" id="PRU00023"/>
    </source>
</evidence>
<dbReference type="PROSITE" id="PS50297">
    <property type="entry name" value="ANK_REP_REGION"/>
    <property type="match status" value="3"/>
</dbReference>
<dbReference type="AlphaFoldDB" id="A0A9Q0H1N7"/>
<reference evidence="11" key="1">
    <citation type="journal article" date="2023" name="Plant J.">
        <title>The genome of the king protea, Protea cynaroides.</title>
        <authorList>
            <person name="Chang J."/>
            <person name="Duong T.A."/>
            <person name="Schoeman C."/>
            <person name="Ma X."/>
            <person name="Roodt D."/>
            <person name="Barker N."/>
            <person name="Li Z."/>
            <person name="Van de Peer Y."/>
            <person name="Mizrachi E."/>
        </authorList>
    </citation>
    <scope>NUCLEOTIDE SEQUENCE</scope>
    <source>
        <tissue evidence="11">Young leaves</tissue>
    </source>
</reference>
<feature type="transmembrane region" description="Helical" evidence="9">
    <location>
        <begin position="279"/>
        <end position="298"/>
    </location>
</feature>
<evidence type="ECO:0000256" key="1">
    <source>
        <dbReference type="ARBA" id="ARBA00004141"/>
    </source>
</evidence>
<keyword evidence="3" id="KW-0677">Repeat</keyword>
<gene>
    <name evidence="11" type="ORF">NE237_024711</name>
</gene>
<dbReference type="InterPro" id="IPR026961">
    <property type="entry name" value="PGG_dom"/>
</dbReference>
<dbReference type="SMART" id="SM00248">
    <property type="entry name" value="ANK"/>
    <property type="match status" value="6"/>
</dbReference>
<feature type="domain" description="PGG" evidence="10">
    <location>
        <begin position="272"/>
        <end position="390"/>
    </location>
</feature>
<feature type="transmembrane region" description="Helical" evidence="9">
    <location>
        <begin position="404"/>
        <end position="428"/>
    </location>
</feature>
<evidence type="ECO:0000256" key="2">
    <source>
        <dbReference type="ARBA" id="ARBA00022692"/>
    </source>
</evidence>
<evidence type="ECO:0000259" key="10">
    <source>
        <dbReference type="Pfam" id="PF13962"/>
    </source>
</evidence>
<dbReference type="InterPro" id="IPR036770">
    <property type="entry name" value="Ankyrin_rpt-contain_sf"/>
</dbReference>
<feature type="region of interest" description="Disordered" evidence="8">
    <location>
        <begin position="241"/>
        <end position="264"/>
    </location>
</feature>